<accession>A0A2T0TM85</accession>
<gene>
    <name evidence="5" type="ORF">CLV43_1011111</name>
</gene>
<evidence type="ECO:0000256" key="3">
    <source>
        <dbReference type="ARBA" id="ARBA00023163"/>
    </source>
</evidence>
<dbReference type="InterPro" id="IPR011991">
    <property type="entry name" value="ArsR-like_HTH"/>
</dbReference>
<dbReference type="InterPro" id="IPR036390">
    <property type="entry name" value="WH_DNA-bd_sf"/>
</dbReference>
<evidence type="ECO:0000259" key="4">
    <source>
        <dbReference type="SMART" id="SM00418"/>
    </source>
</evidence>
<dbReference type="Gene3D" id="1.10.10.10">
    <property type="entry name" value="Winged helix-like DNA-binding domain superfamily/Winged helix DNA-binding domain"/>
    <property type="match status" value="1"/>
</dbReference>
<evidence type="ECO:0000256" key="2">
    <source>
        <dbReference type="ARBA" id="ARBA00023125"/>
    </source>
</evidence>
<dbReference type="Proteomes" id="UP000239494">
    <property type="component" value="Unassembled WGS sequence"/>
</dbReference>
<keyword evidence="2" id="KW-0238">DNA-binding</keyword>
<proteinExistence type="predicted"/>
<dbReference type="CDD" id="cd00090">
    <property type="entry name" value="HTH_ARSR"/>
    <property type="match status" value="1"/>
</dbReference>
<evidence type="ECO:0000313" key="5">
    <source>
        <dbReference type="EMBL" id="PRY46830.1"/>
    </source>
</evidence>
<sequence length="320" mass="35592">MAVLRIHFGVDDLARVRIADEPDPMWEILLSLHVLRYREVAEPLARWRRRVAPVLPGVVRSLLALAPPIGYSPDFLTPSSRSLEEGVEAVLRTPKRFLRADLELLAAPPTWARPLADGEPGPLRALGAALAEYHRRVLEPHWTHIRSAVEADRLGRVRGLLSGGYEELLRDLHPTLRWEAPTLQVHYRFGERDLHLGGRGLRLVPSYFCVDRPIMLRDHERQPVLVYPVNRRTTDRRHSGKLSALLGQTRAAALEAIGGGCTTGELARRLGVSPASASVHATVLREAGLTTSRRHRNTVMHTVSPLGVDLLNPVSLSVTD</sequence>
<dbReference type="SUPFAM" id="SSF46785">
    <property type="entry name" value="Winged helix' DNA-binding domain"/>
    <property type="match status" value="1"/>
</dbReference>
<protein>
    <submittedName>
        <fullName evidence="5">Helix-turn-helix protein</fullName>
    </submittedName>
</protein>
<dbReference type="SMART" id="SM00418">
    <property type="entry name" value="HTH_ARSR"/>
    <property type="match status" value="1"/>
</dbReference>
<dbReference type="PANTHER" id="PTHR43132">
    <property type="entry name" value="ARSENICAL RESISTANCE OPERON REPRESSOR ARSR-RELATED"/>
    <property type="match status" value="1"/>
</dbReference>
<dbReference type="InterPro" id="IPR051011">
    <property type="entry name" value="Metal_resp_trans_reg"/>
</dbReference>
<keyword evidence="6" id="KW-1185">Reference proteome</keyword>
<reference evidence="5 6" key="1">
    <citation type="submission" date="2018-03" db="EMBL/GenBank/DDBJ databases">
        <title>Genomic Encyclopedia of Archaeal and Bacterial Type Strains, Phase II (KMG-II): from individual species to whole genera.</title>
        <authorList>
            <person name="Goeker M."/>
        </authorList>
    </citation>
    <scope>NUCLEOTIDE SEQUENCE [LARGE SCALE GENOMIC DNA]</scope>
    <source>
        <strain evidence="5 6">DSM 44720</strain>
    </source>
</reference>
<feature type="domain" description="HTH arsR-type" evidence="4">
    <location>
        <begin position="240"/>
        <end position="312"/>
    </location>
</feature>
<evidence type="ECO:0000313" key="6">
    <source>
        <dbReference type="Proteomes" id="UP000239494"/>
    </source>
</evidence>
<dbReference type="InterPro" id="IPR036388">
    <property type="entry name" value="WH-like_DNA-bd_sf"/>
</dbReference>
<dbReference type="GO" id="GO:0003677">
    <property type="term" value="F:DNA binding"/>
    <property type="evidence" value="ECO:0007669"/>
    <property type="project" value="UniProtKB-KW"/>
</dbReference>
<dbReference type="GO" id="GO:0003700">
    <property type="term" value="F:DNA-binding transcription factor activity"/>
    <property type="evidence" value="ECO:0007669"/>
    <property type="project" value="InterPro"/>
</dbReference>
<keyword evidence="3" id="KW-0804">Transcription</keyword>
<dbReference type="AlphaFoldDB" id="A0A2T0TM85"/>
<dbReference type="PANTHER" id="PTHR43132:SF8">
    <property type="entry name" value="HTH-TYPE TRANSCRIPTIONAL REGULATOR KMTR"/>
    <property type="match status" value="1"/>
</dbReference>
<keyword evidence="1" id="KW-0805">Transcription regulation</keyword>
<dbReference type="InterPro" id="IPR001845">
    <property type="entry name" value="HTH_ArsR_DNA-bd_dom"/>
</dbReference>
<comment type="caution">
    <text evidence="5">The sequence shown here is derived from an EMBL/GenBank/DDBJ whole genome shotgun (WGS) entry which is preliminary data.</text>
</comment>
<organism evidence="5 6">
    <name type="scientific">Umezawaea tangerina</name>
    <dbReference type="NCBI Taxonomy" id="84725"/>
    <lineage>
        <taxon>Bacteria</taxon>
        <taxon>Bacillati</taxon>
        <taxon>Actinomycetota</taxon>
        <taxon>Actinomycetes</taxon>
        <taxon>Pseudonocardiales</taxon>
        <taxon>Pseudonocardiaceae</taxon>
        <taxon>Umezawaea</taxon>
    </lineage>
</organism>
<name>A0A2T0TM85_9PSEU</name>
<evidence type="ECO:0000256" key="1">
    <source>
        <dbReference type="ARBA" id="ARBA00023015"/>
    </source>
</evidence>
<dbReference type="EMBL" id="PVTF01000001">
    <property type="protein sequence ID" value="PRY46830.1"/>
    <property type="molecule type" value="Genomic_DNA"/>
</dbReference>